<dbReference type="KEGG" id="pmw:B2K_07280"/>
<accession>I0BDS5</accession>
<dbReference type="RefSeq" id="WP_016362378.1">
    <property type="nucleotide sequence ID" value="NC_017672.3"/>
</dbReference>
<organism evidence="2 3">
    <name type="scientific">Paenibacillus mucilaginosus K02</name>
    <dbReference type="NCBI Taxonomy" id="997761"/>
    <lineage>
        <taxon>Bacteria</taxon>
        <taxon>Bacillati</taxon>
        <taxon>Bacillota</taxon>
        <taxon>Bacilli</taxon>
        <taxon>Bacillales</taxon>
        <taxon>Paenibacillaceae</taxon>
        <taxon>Paenibacillus</taxon>
    </lineage>
</organism>
<proteinExistence type="predicted"/>
<sequence>MNLAVRPAGWGRAGRVLLALLLLVMGLVSGLQPAQATMGTMLEETGGEESSSIGWLNFYNYGQWELNPYVNEQNNLVMEFYTNKVLGGTDTIELRYPAEYGWNMTGAVYQISVNPGENWELTGTRTDGPNGPSIVFQLPAGFAANPEDKVQLFLGLAENPPLGGEYMFSARTSAEEAWAYFYSYVYDKTVRGLGVTAGNDTAGARDVPYTFSFAAPYRDQPVLALSSSEETEANGSESGSDTTTVQLTFPPGYTMNAELSPSNVSVRTGWEGETVIEPNGTAVYYGEGGERIVEVDIPSWEMPQLTPVEITLNESAGIVNPAAGGTYVLKAQLAGDMESAAYEIVLREAGEEPVDTTILSLKESETSEPLSVAGSVYTLQVPYTTSGSVKVFVELNDARAVLTAAADEGTVADVTYGRQSEAAGYYLQFDGLGEGINTARVVVSGAGAEPHGYLIVIHRAARPSSVPLNGTPYPLTAAYPVAVFAEGAVTLDFTGSTFSAGAYVLAWEEPSPAYSTGMKPVSKVVRFEISGVTTAAGQPVKLTLKTTSGNTNKPAGVFVSSGGGWVHDRSGLVSEGGAELPLSGLPAGDYGVFEADYTMVKMKLGKPAGGTRELTLTSEEGAEMYYQIGGQGYQPYNAAQKPLVKAGEKVTAYAKAAGRLDSEPRELTVPPIPVIGKAEDVLKELKNGQDFNGDGTFDAGDVVDYLHLIEPYRAKP</sequence>
<protein>
    <submittedName>
        <fullName evidence="2">Uncharacterized protein</fullName>
    </submittedName>
</protein>
<name>I0BDS5_9BACL</name>
<evidence type="ECO:0000313" key="2">
    <source>
        <dbReference type="EMBL" id="AFH60522.2"/>
    </source>
</evidence>
<evidence type="ECO:0000313" key="3">
    <source>
        <dbReference type="Proteomes" id="UP000007392"/>
    </source>
</evidence>
<dbReference type="EMBL" id="CP003422">
    <property type="protein sequence ID" value="AFH60522.2"/>
    <property type="molecule type" value="Genomic_DNA"/>
</dbReference>
<evidence type="ECO:0000256" key="1">
    <source>
        <dbReference type="SAM" id="MobiDB-lite"/>
    </source>
</evidence>
<dbReference type="HOGENOM" id="CLU_386282_0_0_9"/>
<dbReference type="Proteomes" id="UP000007392">
    <property type="component" value="Chromosome"/>
</dbReference>
<feature type="region of interest" description="Disordered" evidence="1">
    <location>
        <begin position="225"/>
        <end position="244"/>
    </location>
</feature>
<gene>
    <name evidence="2" type="ORF">B2K_07280</name>
</gene>
<dbReference type="AlphaFoldDB" id="I0BDS5"/>
<reference evidence="2 3" key="1">
    <citation type="submission" date="2013-06" db="EMBL/GenBank/DDBJ databases">
        <title>Complete genome sequence of Paenibacillus mucilaginosus K02.</title>
        <authorList>
            <person name="Xiao B."/>
            <person name="Sun L."/>
            <person name="Xiao L."/>
            <person name="Lian B."/>
        </authorList>
    </citation>
    <scope>NUCLEOTIDE SEQUENCE [LARGE SCALE GENOMIC DNA]</scope>
    <source>
        <strain evidence="2 3">K02</strain>
    </source>
</reference>